<keyword evidence="6" id="KW-1185">Reference proteome</keyword>
<dbReference type="InParanoid" id="A0A0G4FDV6"/>
<evidence type="ECO:0000256" key="1">
    <source>
        <dbReference type="ARBA" id="ARBA00005495"/>
    </source>
</evidence>
<sequence>MSEWVEGGCLCGGQRFKVCTDPPPPYPPVMCCCKMCQRCLGAPAGVFLCVKEENLVLTSTEEVEKYESSPGNLRWFCGKCACQFYFQATQALPGTVDRPAV</sequence>
<dbReference type="GO" id="GO:0046872">
    <property type="term" value="F:metal ion binding"/>
    <property type="evidence" value="ECO:0007669"/>
    <property type="project" value="UniProtKB-KW"/>
</dbReference>
<dbReference type="Pfam" id="PF04828">
    <property type="entry name" value="GFA"/>
    <property type="match status" value="1"/>
</dbReference>
<accession>A0A0G4FDV6</accession>
<dbReference type="GO" id="GO:0016846">
    <property type="term" value="F:carbon-sulfur lyase activity"/>
    <property type="evidence" value="ECO:0007669"/>
    <property type="project" value="InterPro"/>
</dbReference>
<dbReference type="PhylomeDB" id="A0A0G4FDV6"/>
<dbReference type="InterPro" id="IPR006913">
    <property type="entry name" value="CENP-V/GFA"/>
</dbReference>
<evidence type="ECO:0000256" key="3">
    <source>
        <dbReference type="ARBA" id="ARBA00022833"/>
    </source>
</evidence>
<evidence type="ECO:0000313" key="6">
    <source>
        <dbReference type="Proteomes" id="UP000041254"/>
    </source>
</evidence>
<gene>
    <name evidence="5" type="ORF">Vbra_9009</name>
</gene>
<name>A0A0G4FDV6_VITBC</name>
<proteinExistence type="inferred from homology"/>
<dbReference type="EMBL" id="CDMY01000408">
    <property type="protein sequence ID" value="CEM11054.1"/>
    <property type="molecule type" value="Genomic_DNA"/>
</dbReference>
<dbReference type="SUPFAM" id="SSF51316">
    <property type="entry name" value="Mss4-like"/>
    <property type="match status" value="1"/>
</dbReference>
<dbReference type="InterPro" id="IPR011057">
    <property type="entry name" value="Mss4-like_sf"/>
</dbReference>
<evidence type="ECO:0000256" key="2">
    <source>
        <dbReference type="ARBA" id="ARBA00022723"/>
    </source>
</evidence>
<keyword evidence="3" id="KW-0862">Zinc</keyword>
<feature type="domain" description="CENP-V/GFA" evidence="4">
    <location>
        <begin position="5"/>
        <end position="101"/>
    </location>
</feature>
<dbReference type="VEuPathDB" id="CryptoDB:Vbra_9009"/>
<dbReference type="AlphaFoldDB" id="A0A0G4FDV6"/>
<comment type="similarity">
    <text evidence="1">Belongs to the Gfa family.</text>
</comment>
<organism evidence="5 6">
    <name type="scientific">Vitrella brassicaformis (strain CCMP3155)</name>
    <dbReference type="NCBI Taxonomy" id="1169540"/>
    <lineage>
        <taxon>Eukaryota</taxon>
        <taxon>Sar</taxon>
        <taxon>Alveolata</taxon>
        <taxon>Colpodellida</taxon>
        <taxon>Vitrellaceae</taxon>
        <taxon>Vitrella</taxon>
    </lineage>
</organism>
<dbReference type="OrthoDB" id="6329284at2759"/>
<evidence type="ECO:0000259" key="4">
    <source>
        <dbReference type="PROSITE" id="PS51891"/>
    </source>
</evidence>
<dbReference type="Gene3D" id="3.90.1590.10">
    <property type="entry name" value="glutathione-dependent formaldehyde- activating enzyme (gfa)"/>
    <property type="match status" value="1"/>
</dbReference>
<evidence type="ECO:0000313" key="5">
    <source>
        <dbReference type="EMBL" id="CEM11054.1"/>
    </source>
</evidence>
<dbReference type="Proteomes" id="UP000041254">
    <property type="component" value="Unassembled WGS sequence"/>
</dbReference>
<keyword evidence="2" id="KW-0479">Metal-binding</keyword>
<reference evidence="5 6" key="1">
    <citation type="submission" date="2014-11" db="EMBL/GenBank/DDBJ databases">
        <authorList>
            <person name="Zhu J."/>
            <person name="Qi W."/>
            <person name="Song R."/>
        </authorList>
    </citation>
    <scope>NUCLEOTIDE SEQUENCE [LARGE SCALE GENOMIC DNA]</scope>
</reference>
<dbReference type="PROSITE" id="PS51891">
    <property type="entry name" value="CENP_V_GFA"/>
    <property type="match status" value="1"/>
</dbReference>
<protein>
    <recommendedName>
        <fullName evidence="4">CENP-V/GFA domain-containing protein</fullName>
    </recommendedName>
</protein>